<keyword evidence="2" id="KW-1003">Cell membrane</keyword>
<keyword evidence="5 10" id="KW-0472">Membrane</keyword>
<protein>
    <submittedName>
        <fullName evidence="13">Methyl-accepting chemotaxis protein</fullName>
    </submittedName>
</protein>
<dbReference type="EMBL" id="JAUQTB010000003">
    <property type="protein sequence ID" value="MDO7906414.1"/>
    <property type="molecule type" value="Genomic_DNA"/>
</dbReference>
<gene>
    <name evidence="13" type="ORF">Q5741_08285</name>
</gene>
<evidence type="ECO:0000256" key="9">
    <source>
        <dbReference type="SAM" id="Coils"/>
    </source>
</evidence>
<dbReference type="Pfam" id="PF00015">
    <property type="entry name" value="MCPsignal"/>
    <property type="match status" value="1"/>
</dbReference>
<name>A0ABT9CCN0_9BACL</name>
<evidence type="ECO:0000256" key="5">
    <source>
        <dbReference type="ARBA" id="ARBA00023136"/>
    </source>
</evidence>
<feature type="coiled-coil region" evidence="9">
    <location>
        <begin position="425"/>
        <end position="452"/>
    </location>
</feature>
<dbReference type="PROSITE" id="PS50885">
    <property type="entry name" value="HAMP"/>
    <property type="match status" value="1"/>
</dbReference>
<dbReference type="SMART" id="SM00283">
    <property type="entry name" value="MA"/>
    <property type="match status" value="1"/>
</dbReference>
<feature type="domain" description="HAMP" evidence="12">
    <location>
        <begin position="208"/>
        <end position="261"/>
    </location>
</feature>
<evidence type="ECO:0000256" key="1">
    <source>
        <dbReference type="ARBA" id="ARBA00004651"/>
    </source>
</evidence>
<keyword evidence="3 10" id="KW-0812">Transmembrane</keyword>
<dbReference type="PANTHER" id="PTHR32089:SF112">
    <property type="entry name" value="LYSOZYME-LIKE PROTEIN-RELATED"/>
    <property type="match status" value="1"/>
</dbReference>
<evidence type="ECO:0000256" key="7">
    <source>
        <dbReference type="ARBA" id="ARBA00029447"/>
    </source>
</evidence>
<evidence type="ECO:0000256" key="8">
    <source>
        <dbReference type="PROSITE-ProRule" id="PRU00284"/>
    </source>
</evidence>
<evidence type="ECO:0000256" key="2">
    <source>
        <dbReference type="ARBA" id="ARBA00022475"/>
    </source>
</evidence>
<dbReference type="Gene3D" id="1.10.287.950">
    <property type="entry name" value="Methyl-accepting chemotaxis protein"/>
    <property type="match status" value="1"/>
</dbReference>
<evidence type="ECO:0000313" key="14">
    <source>
        <dbReference type="Proteomes" id="UP001240171"/>
    </source>
</evidence>
<evidence type="ECO:0000259" key="12">
    <source>
        <dbReference type="PROSITE" id="PS50885"/>
    </source>
</evidence>
<organism evidence="13 14">
    <name type="scientific">Paenibacillus lacisoli</name>
    <dbReference type="NCBI Taxonomy" id="3064525"/>
    <lineage>
        <taxon>Bacteria</taxon>
        <taxon>Bacillati</taxon>
        <taxon>Bacillota</taxon>
        <taxon>Bacilli</taxon>
        <taxon>Bacillales</taxon>
        <taxon>Paenibacillaceae</taxon>
        <taxon>Paenibacillus</taxon>
    </lineage>
</organism>
<feature type="domain" description="Methyl-accepting transducer" evidence="11">
    <location>
        <begin position="284"/>
        <end position="520"/>
    </location>
</feature>
<evidence type="ECO:0000256" key="10">
    <source>
        <dbReference type="SAM" id="Phobius"/>
    </source>
</evidence>
<dbReference type="PROSITE" id="PS50111">
    <property type="entry name" value="CHEMOTAXIS_TRANSDUC_2"/>
    <property type="match status" value="1"/>
</dbReference>
<dbReference type="CDD" id="cd06225">
    <property type="entry name" value="HAMP"/>
    <property type="match status" value="1"/>
</dbReference>
<evidence type="ECO:0000256" key="3">
    <source>
        <dbReference type="ARBA" id="ARBA00022692"/>
    </source>
</evidence>
<evidence type="ECO:0000256" key="6">
    <source>
        <dbReference type="ARBA" id="ARBA00023224"/>
    </source>
</evidence>
<feature type="transmembrane region" description="Helical" evidence="10">
    <location>
        <begin position="188"/>
        <end position="207"/>
    </location>
</feature>
<dbReference type="PROSITE" id="PS51257">
    <property type="entry name" value="PROKAR_LIPOPROTEIN"/>
    <property type="match status" value="1"/>
</dbReference>
<comment type="caution">
    <text evidence="13">The sequence shown here is derived from an EMBL/GenBank/DDBJ whole genome shotgun (WGS) entry which is preliminary data.</text>
</comment>
<dbReference type="InterPro" id="IPR004089">
    <property type="entry name" value="MCPsignal_dom"/>
</dbReference>
<dbReference type="InterPro" id="IPR003660">
    <property type="entry name" value="HAMP_dom"/>
</dbReference>
<reference evidence="13 14" key="1">
    <citation type="submission" date="2023-07" db="EMBL/GenBank/DDBJ databases">
        <title>Paenibacillus sp. JX-17 nov. isolated from soil.</title>
        <authorList>
            <person name="Wan Y."/>
            <person name="Liu B."/>
        </authorList>
    </citation>
    <scope>NUCLEOTIDE SEQUENCE [LARGE SCALE GENOMIC DNA]</scope>
    <source>
        <strain evidence="13 14">JX-17</strain>
    </source>
</reference>
<keyword evidence="4 10" id="KW-1133">Transmembrane helix</keyword>
<dbReference type="PANTHER" id="PTHR32089">
    <property type="entry name" value="METHYL-ACCEPTING CHEMOTAXIS PROTEIN MCPB"/>
    <property type="match status" value="1"/>
</dbReference>
<dbReference type="Proteomes" id="UP001240171">
    <property type="component" value="Unassembled WGS sequence"/>
</dbReference>
<dbReference type="SMART" id="SM00304">
    <property type="entry name" value="HAMP"/>
    <property type="match status" value="1"/>
</dbReference>
<dbReference type="SUPFAM" id="SSF58104">
    <property type="entry name" value="Methyl-accepting chemotaxis protein (MCP) signaling domain"/>
    <property type="match status" value="1"/>
</dbReference>
<keyword evidence="6 8" id="KW-0807">Transducer</keyword>
<dbReference type="InterPro" id="IPR033463">
    <property type="entry name" value="sCache_3"/>
</dbReference>
<dbReference type="Pfam" id="PF17202">
    <property type="entry name" value="sCache_3_3"/>
    <property type="match status" value="1"/>
</dbReference>
<keyword evidence="9" id="KW-0175">Coiled coil</keyword>
<evidence type="ECO:0000259" key="11">
    <source>
        <dbReference type="PROSITE" id="PS50111"/>
    </source>
</evidence>
<accession>A0ABT9CCN0</accession>
<feature type="transmembrane region" description="Helical" evidence="10">
    <location>
        <begin position="12"/>
        <end position="32"/>
    </location>
</feature>
<evidence type="ECO:0000256" key="4">
    <source>
        <dbReference type="ARBA" id="ARBA00022989"/>
    </source>
</evidence>
<dbReference type="InterPro" id="IPR029151">
    <property type="entry name" value="Sensor-like_sf"/>
</dbReference>
<dbReference type="SUPFAM" id="SSF103190">
    <property type="entry name" value="Sensory domain-like"/>
    <property type="match status" value="1"/>
</dbReference>
<dbReference type="Gene3D" id="6.10.340.10">
    <property type="match status" value="1"/>
</dbReference>
<dbReference type="RefSeq" id="WP_305023607.1">
    <property type="nucleotide sequence ID" value="NZ_JAUQTB010000003.1"/>
</dbReference>
<dbReference type="Pfam" id="PF00672">
    <property type="entry name" value="HAMP"/>
    <property type="match status" value="1"/>
</dbReference>
<keyword evidence="14" id="KW-1185">Reference proteome</keyword>
<comment type="similarity">
    <text evidence="7">Belongs to the methyl-accepting chemotaxis (MCP) protein family.</text>
</comment>
<comment type="subcellular location">
    <subcellularLocation>
        <location evidence="1">Cell membrane</location>
        <topology evidence="1">Multi-pass membrane protein</topology>
    </subcellularLocation>
</comment>
<evidence type="ECO:0000313" key="13">
    <source>
        <dbReference type="EMBL" id="MDO7906414.1"/>
    </source>
</evidence>
<sequence length="570" mass="61484">MRRIQLGFKMKLMLVISIIMVVGSCLLGWYAVSRAERDILNAAHAKLHSDLQSGEMLLDAAVPGDWSIQDGKLLKGSTIMNDNYSVIDEFGKRTGDTVTIFMGDTRIATNVTKADGSRAVGTKVSDKVAAATLHEGKLYIGEANVVGQINQAAYEPIKDTAGKVIGIWYVGVPNAPYEEAISSYRNRIVLFCAGELIILLAVMLLVVTRGVKPLKLLASAAAEIAQGNMHVTLPVYHSRDEIGRLTGAMSDMTGSLRTIVKELHENIYASANQVAASSEHISSSLEQVNRSFTAVTGNNREVHQSAEEGSRFLQESASAIQHLGEMVEESLQKAQQAVSDSERTLKTAAEGRDTVRESLGSIQMIRDSALETEKLIMKLHEDSRQIQDIAKTITEIASSTNLLALNASIEAARAGQMGQGFGVVAAEVRKLAEQANQEAAAVSERVNRITDTIEQSVRQVRSSVEQADFGTAAAVHANSALEAIETAVKKTAVHISVIAETNVRKAEQSRHIRDAVRQLEGMVEGARSRSEEVLQSCSQVMVEIETLAASSEELSAMSSTLETAVGKIRA</sequence>
<proteinExistence type="inferred from homology"/>